<dbReference type="AlphaFoldDB" id="A0A0U3Q6U1"/>
<reference evidence="1 2" key="1">
    <citation type="submission" date="2015-12" db="EMBL/GenBank/DDBJ databases">
        <authorList>
            <person name="Shamseldin A."/>
            <person name="Moawad H."/>
            <person name="Abd El-Rahim W.M."/>
            <person name="Sadowsky M.J."/>
        </authorList>
    </citation>
    <scope>NUCLEOTIDE SEQUENCE [LARGE SCALE GENOMIC DNA]</scope>
    <source>
        <strain evidence="1 2">Ar51</strain>
    </source>
</reference>
<proteinExistence type="predicted"/>
<name>A0A0U3Q6U1_9MICC</name>
<sequence length="85" mass="9598">MTITGLSGKPFTVEDSISLIRNQYTIHGHYGYLPPHVEQLVRLVGWGRINLSRSVSDHIPLEQADDAVRRLRDKIGDPIRLVLVP</sequence>
<evidence type="ECO:0008006" key="3">
    <source>
        <dbReference type="Google" id="ProtNLM"/>
    </source>
</evidence>
<dbReference type="Gene3D" id="3.90.180.10">
    <property type="entry name" value="Medium-chain alcohol dehydrogenases, catalytic domain"/>
    <property type="match status" value="1"/>
</dbReference>
<organism evidence="1">
    <name type="scientific">Pseudarthrobacter sulfonivorans</name>
    <dbReference type="NCBI Taxonomy" id="121292"/>
    <lineage>
        <taxon>Bacteria</taxon>
        <taxon>Bacillati</taxon>
        <taxon>Actinomycetota</taxon>
        <taxon>Actinomycetes</taxon>
        <taxon>Micrococcales</taxon>
        <taxon>Micrococcaceae</taxon>
        <taxon>Pseudarthrobacter</taxon>
    </lineage>
</organism>
<gene>
    <name evidence="1" type="ORF">AU252_01640</name>
</gene>
<evidence type="ECO:0000313" key="1">
    <source>
        <dbReference type="EMBL" id="ALV40029.1"/>
    </source>
</evidence>
<dbReference type="Proteomes" id="UP000065151">
    <property type="component" value="Chromosome"/>
</dbReference>
<dbReference type="STRING" id="121292.AU252_01640"/>
<accession>A0A0U3Q6U1</accession>
<dbReference type="EMBL" id="CP013747">
    <property type="protein sequence ID" value="ALV40029.1"/>
    <property type="molecule type" value="Genomic_DNA"/>
</dbReference>
<dbReference type="KEGG" id="psul:AU252_01640"/>
<evidence type="ECO:0000313" key="2">
    <source>
        <dbReference type="Proteomes" id="UP000065151"/>
    </source>
</evidence>
<dbReference type="Gene3D" id="3.40.50.720">
    <property type="entry name" value="NAD(P)-binding Rossmann-like Domain"/>
    <property type="match status" value="1"/>
</dbReference>
<protein>
    <recommendedName>
        <fullName evidence="3">Alcohol dehydrogenase-like C-terminal domain-containing protein</fullName>
    </recommendedName>
</protein>